<dbReference type="GO" id="GO:0009279">
    <property type="term" value="C:cell outer membrane"/>
    <property type="evidence" value="ECO:0007669"/>
    <property type="project" value="UniProtKB-SubCell"/>
</dbReference>
<evidence type="ECO:0000313" key="19">
    <source>
        <dbReference type="EMBL" id="SDM70152.1"/>
    </source>
</evidence>
<proteinExistence type="inferred from homology"/>
<evidence type="ECO:0000256" key="9">
    <source>
        <dbReference type="ARBA" id="ARBA00023065"/>
    </source>
</evidence>
<evidence type="ECO:0000256" key="1">
    <source>
        <dbReference type="ARBA" id="ARBA00004571"/>
    </source>
</evidence>
<keyword evidence="20" id="KW-1185">Reference proteome</keyword>
<dbReference type="EMBL" id="FNFO01000020">
    <property type="protein sequence ID" value="SDM70152.1"/>
    <property type="molecule type" value="Genomic_DNA"/>
</dbReference>
<dbReference type="InterPro" id="IPR008969">
    <property type="entry name" value="CarboxyPept-like_regulatory"/>
</dbReference>
<dbReference type="SUPFAM" id="SSF56935">
    <property type="entry name" value="Porins"/>
    <property type="match status" value="1"/>
</dbReference>
<dbReference type="AlphaFoldDB" id="A0A1G9VD74"/>
<dbReference type="InterPro" id="IPR036942">
    <property type="entry name" value="Beta-barrel_TonB_sf"/>
</dbReference>
<dbReference type="InterPro" id="IPR012910">
    <property type="entry name" value="Plug_dom"/>
</dbReference>
<keyword evidence="8" id="KW-0408">Iron</keyword>
<dbReference type="Pfam" id="PF07715">
    <property type="entry name" value="Plug"/>
    <property type="match status" value="1"/>
</dbReference>
<keyword evidence="3 14" id="KW-0813">Transport</keyword>
<keyword evidence="6 14" id="KW-0812">Transmembrane</keyword>
<evidence type="ECO:0000256" key="10">
    <source>
        <dbReference type="ARBA" id="ARBA00023077"/>
    </source>
</evidence>
<name>A0A1G9VD74_9BACT</name>
<reference evidence="19 20" key="1">
    <citation type="submission" date="2016-10" db="EMBL/GenBank/DDBJ databases">
        <authorList>
            <person name="de Groot N.N."/>
        </authorList>
    </citation>
    <scope>NUCLEOTIDE SEQUENCE [LARGE SCALE GENOMIC DNA]</scope>
    <source>
        <strain evidence="19 20">DSM 25186</strain>
    </source>
</reference>
<evidence type="ECO:0000256" key="8">
    <source>
        <dbReference type="ARBA" id="ARBA00023004"/>
    </source>
</evidence>
<keyword evidence="13 14" id="KW-0998">Cell outer membrane</keyword>
<evidence type="ECO:0000256" key="2">
    <source>
        <dbReference type="ARBA" id="ARBA00009810"/>
    </source>
</evidence>
<evidence type="ECO:0000256" key="3">
    <source>
        <dbReference type="ARBA" id="ARBA00022448"/>
    </source>
</evidence>
<dbReference type="NCBIfam" id="TIGR01783">
    <property type="entry name" value="TonB-siderophor"/>
    <property type="match status" value="1"/>
</dbReference>
<dbReference type="Pfam" id="PF13715">
    <property type="entry name" value="CarbopepD_reg_2"/>
    <property type="match status" value="1"/>
</dbReference>
<dbReference type="RefSeq" id="WP_089688664.1">
    <property type="nucleotide sequence ID" value="NZ_FNFO01000020.1"/>
</dbReference>
<evidence type="ECO:0000256" key="4">
    <source>
        <dbReference type="ARBA" id="ARBA00022452"/>
    </source>
</evidence>
<keyword evidence="11 14" id="KW-0472">Membrane</keyword>
<dbReference type="GO" id="GO:0015344">
    <property type="term" value="F:siderophore uptake transmembrane transporter activity"/>
    <property type="evidence" value="ECO:0007669"/>
    <property type="project" value="TreeGrafter"/>
</dbReference>
<dbReference type="STRING" id="1075417.SAMN05421823_1201"/>
<evidence type="ECO:0000256" key="15">
    <source>
        <dbReference type="RuleBase" id="RU003357"/>
    </source>
</evidence>
<dbReference type="InterPro" id="IPR000531">
    <property type="entry name" value="Beta-barrel_TonB"/>
</dbReference>
<dbReference type="SUPFAM" id="SSF49464">
    <property type="entry name" value="Carboxypeptidase regulatory domain-like"/>
    <property type="match status" value="1"/>
</dbReference>
<protein>
    <submittedName>
        <fullName evidence="19">Iron complex outermembrane recepter protein</fullName>
    </submittedName>
</protein>
<evidence type="ECO:0000256" key="7">
    <source>
        <dbReference type="ARBA" id="ARBA00022729"/>
    </source>
</evidence>
<dbReference type="GO" id="GO:0038023">
    <property type="term" value="F:signaling receptor activity"/>
    <property type="evidence" value="ECO:0007669"/>
    <property type="project" value="InterPro"/>
</dbReference>
<feature type="domain" description="TonB-dependent receptor-like beta-barrel" evidence="17">
    <location>
        <begin position="322"/>
        <end position="781"/>
    </location>
</feature>
<accession>A0A1G9VD74</accession>
<evidence type="ECO:0000256" key="16">
    <source>
        <dbReference type="SAM" id="SignalP"/>
    </source>
</evidence>
<dbReference type="InterPro" id="IPR010105">
    <property type="entry name" value="TonB_sidphr_rcpt"/>
</dbReference>
<dbReference type="CDD" id="cd01347">
    <property type="entry name" value="ligand_gated_channel"/>
    <property type="match status" value="1"/>
</dbReference>
<dbReference type="Gene3D" id="2.60.40.1120">
    <property type="entry name" value="Carboxypeptidase-like, regulatory domain"/>
    <property type="match status" value="1"/>
</dbReference>
<keyword evidence="10 15" id="KW-0798">TonB box</keyword>
<dbReference type="InterPro" id="IPR039426">
    <property type="entry name" value="TonB-dep_rcpt-like"/>
</dbReference>
<evidence type="ECO:0000256" key="11">
    <source>
        <dbReference type="ARBA" id="ARBA00023136"/>
    </source>
</evidence>
<dbReference type="Gene3D" id="2.40.170.20">
    <property type="entry name" value="TonB-dependent receptor, beta-barrel domain"/>
    <property type="match status" value="1"/>
</dbReference>
<keyword evidence="4 14" id="KW-1134">Transmembrane beta strand</keyword>
<organism evidence="19 20">
    <name type="scientific">Catalinimonas alkaloidigena</name>
    <dbReference type="NCBI Taxonomy" id="1075417"/>
    <lineage>
        <taxon>Bacteria</taxon>
        <taxon>Pseudomonadati</taxon>
        <taxon>Bacteroidota</taxon>
        <taxon>Cytophagia</taxon>
        <taxon>Cytophagales</taxon>
        <taxon>Catalimonadaceae</taxon>
        <taxon>Catalinimonas</taxon>
    </lineage>
</organism>
<feature type="signal peptide" evidence="16">
    <location>
        <begin position="1"/>
        <end position="18"/>
    </location>
</feature>
<dbReference type="Gene3D" id="2.170.130.10">
    <property type="entry name" value="TonB-dependent receptor, plug domain"/>
    <property type="match status" value="1"/>
</dbReference>
<comment type="similarity">
    <text evidence="2 14 15">Belongs to the TonB-dependent receptor family.</text>
</comment>
<evidence type="ECO:0000256" key="12">
    <source>
        <dbReference type="ARBA" id="ARBA00023170"/>
    </source>
</evidence>
<keyword evidence="7 16" id="KW-0732">Signal</keyword>
<dbReference type="PANTHER" id="PTHR32552">
    <property type="entry name" value="FERRICHROME IRON RECEPTOR-RELATED"/>
    <property type="match status" value="1"/>
</dbReference>
<evidence type="ECO:0000313" key="20">
    <source>
        <dbReference type="Proteomes" id="UP000198510"/>
    </source>
</evidence>
<evidence type="ECO:0000259" key="18">
    <source>
        <dbReference type="Pfam" id="PF07715"/>
    </source>
</evidence>
<dbReference type="Proteomes" id="UP000198510">
    <property type="component" value="Unassembled WGS sequence"/>
</dbReference>
<dbReference type="InterPro" id="IPR037066">
    <property type="entry name" value="Plug_dom_sf"/>
</dbReference>
<evidence type="ECO:0000256" key="6">
    <source>
        <dbReference type="ARBA" id="ARBA00022692"/>
    </source>
</evidence>
<dbReference type="Pfam" id="PF00593">
    <property type="entry name" value="TonB_dep_Rec_b-barrel"/>
    <property type="match status" value="1"/>
</dbReference>
<dbReference type="PANTHER" id="PTHR32552:SF68">
    <property type="entry name" value="FERRICHROME OUTER MEMBRANE TRANSPORTER_PHAGE RECEPTOR"/>
    <property type="match status" value="1"/>
</dbReference>
<dbReference type="GO" id="GO:0015891">
    <property type="term" value="P:siderophore transport"/>
    <property type="evidence" value="ECO:0007669"/>
    <property type="project" value="InterPro"/>
</dbReference>
<dbReference type="PROSITE" id="PS52016">
    <property type="entry name" value="TONB_DEPENDENT_REC_3"/>
    <property type="match status" value="1"/>
</dbReference>
<keyword evidence="9" id="KW-0406">Ion transport</keyword>
<feature type="domain" description="TonB-dependent receptor plug" evidence="18">
    <location>
        <begin position="123"/>
        <end position="217"/>
    </location>
</feature>
<evidence type="ECO:0000259" key="17">
    <source>
        <dbReference type="Pfam" id="PF00593"/>
    </source>
</evidence>
<keyword evidence="5" id="KW-0410">Iron transport</keyword>
<evidence type="ECO:0000256" key="5">
    <source>
        <dbReference type="ARBA" id="ARBA00022496"/>
    </source>
</evidence>
<evidence type="ECO:0000256" key="13">
    <source>
        <dbReference type="ARBA" id="ARBA00023237"/>
    </source>
</evidence>
<dbReference type="OrthoDB" id="9758472at2"/>
<evidence type="ECO:0000256" key="14">
    <source>
        <dbReference type="PROSITE-ProRule" id="PRU01360"/>
    </source>
</evidence>
<feature type="chain" id="PRO_5011787577" evidence="16">
    <location>
        <begin position="19"/>
        <end position="812"/>
    </location>
</feature>
<keyword evidence="12" id="KW-0675">Receptor</keyword>
<sequence length="812" mass="90653">MKSLFLLCLLLSVGRLHAQPIKGTVRDASTHEPLVGATVQLLNTETGTVTDTEGNFSLEGEGTLRVSFVGYQPKTLPTQSTAMTIALVPDKTQLQAVEVLGRLDRDYTSEYTFSATKTATLTQKLPQSVGTVTKELMADRQTFQLADAVKLVSGVTPSSFYNQYAIRGISQNEEGQLINGMRTRQYYFLQPLTANIERVEVIKGPASATFSSVDPGGSINLVTKKPLAVQRREVNVSVGSFSTLRGTLDFTGPLNEQKTLLYRLIGAYQEARSYRDLVQNDALLLSPSFSYVPNDRTALHAELILSDQRGNLDRGQPIFGAEAGRTDLNSTPIRLNLGSPSDYFRSKQLLLTGSFTHQFSEHIRVNATYMKQTWTEDLEEHRTTNAFAVDTANQPVRSLAAMQFVQRRQFWNIDNLNGYVTATAVTGAATHHLLVGYDLHRWQKLKGGGQNAARGYLLTDGTVAATFDPTRVDAYQLVTRNGVTTPRPNVEYFNLTQPSYPLRRPEEYTFNVVTALPPALTTTQAVYVQEQLDWQHFTLLLSLRHEWFEDITNYQTAQPLVVRQRAWLPRVGLTYEVSSHLHAYATYLQGYQPQANTVTLLPVAAPAGSAFAPLESDLKEVGVKVDIGRIRLTSALYEINQRNLLMNANDPDQPDLLVTRGAERSRGFEVDATGYLRPRWQLMSSYSYIDARIRQDSDPALIGARKQNTPVHSGNLWTRYDLPAMAELGELGFGLGVQYSGSKVPWFTRDFVVPAYTLLDAALYYRPVRSQVQLALLANNLTNQTYWIGAQNYLRLFPGAPRSLLLSLQYQF</sequence>
<gene>
    <name evidence="19" type="ORF">SAMN05421823_1201</name>
</gene>
<comment type="subcellular location">
    <subcellularLocation>
        <location evidence="1 14">Cell outer membrane</location>
        <topology evidence="1 14">Multi-pass membrane protein</topology>
    </subcellularLocation>
</comment>